<dbReference type="InterPro" id="IPR001119">
    <property type="entry name" value="SLH_dom"/>
</dbReference>
<dbReference type="AlphaFoldDB" id="A0A8J3ABH1"/>
<protein>
    <recommendedName>
        <fullName evidence="3">SLH domain-containing protein</fullName>
    </recommendedName>
</protein>
<dbReference type="InterPro" id="IPR056303">
    <property type="entry name" value="AMIN-like"/>
</dbReference>
<proteinExistence type="predicted"/>
<dbReference type="EMBL" id="BMHA01000001">
    <property type="protein sequence ID" value="GGI03189.1"/>
    <property type="molecule type" value="Genomic_DNA"/>
</dbReference>
<evidence type="ECO:0000256" key="1">
    <source>
        <dbReference type="SAM" id="MobiDB-lite"/>
    </source>
</evidence>
<reference evidence="4" key="2">
    <citation type="submission" date="2020-09" db="EMBL/GenBank/DDBJ databases">
        <authorList>
            <person name="Sun Q."/>
            <person name="Zhou Y."/>
        </authorList>
    </citation>
    <scope>NUCLEOTIDE SEQUENCE</scope>
    <source>
        <strain evidence="4">CGMCC 1.14988</strain>
    </source>
</reference>
<reference evidence="4" key="1">
    <citation type="journal article" date="2014" name="Int. J. Syst. Evol. Microbiol.">
        <title>Complete genome sequence of Corynebacterium casei LMG S-19264T (=DSM 44701T), isolated from a smear-ripened cheese.</title>
        <authorList>
            <consortium name="US DOE Joint Genome Institute (JGI-PGF)"/>
            <person name="Walter F."/>
            <person name="Albersmeier A."/>
            <person name="Kalinowski J."/>
            <person name="Ruckert C."/>
        </authorList>
    </citation>
    <scope>NUCLEOTIDE SEQUENCE</scope>
    <source>
        <strain evidence="4">CGMCC 1.14988</strain>
    </source>
</reference>
<evidence type="ECO:0000313" key="4">
    <source>
        <dbReference type="EMBL" id="GGI03189.1"/>
    </source>
</evidence>
<feature type="region of interest" description="Disordered" evidence="1">
    <location>
        <begin position="43"/>
        <end position="66"/>
    </location>
</feature>
<feature type="domain" description="SLH" evidence="3">
    <location>
        <begin position="126"/>
        <end position="189"/>
    </location>
</feature>
<comment type="caution">
    <text evidence="4">The sequence shown here is derived from an EMBL/GenBank/DDBJ whole genome shotgun (WGS) entry which is preliminary data.</text>
</comment>
<dbReference type="RefSeq" id="WP_130648324.1">
    <property type="nucleotide sequence ID" value="NZ_BMHA01000001.1"/>
</dbReference>
<evidence type="ECO:0000256" key="2">
    <source>
        <dbReference type="SAM" id="SignalP"/>
    </source>
</evidence>
<dbReference type="Pfam" id="PF00395">
    <property type="entry name" value="SLH"/>
    <property type="match status" value="3"/>
</dbReference>
<keyword evidence="5" id="KW-1185">Reference proteome</keyword>
<dbReference type="Pfam" id="PF24837">
    <property type="entry name" value="AMIN-like"/>
    <property type="match status" value="1"/>
</dbReference>
<feature type="domain" description="SLH" evidence="3">
    <location>
        <begin position="190"/>
        <end position="251"/>
    </location>
</feature>
<dbReference type="InterPro" id="IPR051465">
    <property type="entry name" value="Cell_Envelope_Struct_Comp"/>
</dbReference>
<evidence type="ECO:0000259" key="3">
    <source>
        <dbReference type="PROSITE" id="PS51272"/>
    </source>
</evidence>
<evidence type="ECO:0000313" key="5">
    <source>
        <dbReference type="Proteomes" id="UP000650511"/>
    </source>
</evidence>
<dbReference type="PROSITE" id="PS51272">
    <property type="entry name" value="SLH"/>
    <property type="match status" value="3"/>
</dbReference>
<dbReference type="Proteomes" id="UP000650511">
    <property type="component" value="Unassembled WGS sequence"/>
</dbReference>
<name>A0A8J3ABH1_9ACTN</name>
<gene>
    <name evidence="4" type="ORF">GCM10011354_02920</name>
</gene>
<dbReference type="PANTHER" id="PTHR43308:SF5">
    <property type="entry name" value="S-LAYER PROTEIN _ PEPTIDOGLYCAN ENDO-BETA-N-ACETYLGLUCOSAMINIDASE"/>
    <property type="match status" value="1"/>
</dbReference>
<accession>A0A8J3ABH1</accession>
<dbReference type="PANTHER" id="PTHR43308">
    <property type="entry name" value="OUTER MEMBRANE PROTEIN ALPHA-RELATED"/>
    <property type="match status" value="1"/>
</dbReference>
<feature type="chain" id="PRO_5038657413" description="SLH domain-containing protein" evidence="2">
    <location>
        <begin position="34"/>
        <end position="390"/>
    </location>
</feature>
<organism evidence="4 5">
    <name type="scientific">Egicoccus halophilus</name>
    <dbReference type="NCBI Taxonomy" id="1670830"/>
    <lineage>
        <taxon>Bacteria</taxon>
        <taxon>Bacillati</taxon>
        <taxon>Actinomycetota</taxon>
        <taxon>Nitriliruptoria</taxon>
        <taxon>Egicoccales</taxon>
        <taxon>Egicoccaceae</taxon>
        <taxon>Egicoccus</taxon>
    </lineage>
</organism>
<feature type="domain" description="SLH" evidence="3">
    <location>
        <begin position="55"/>
        <end position="120"/>
    </location>
</feature>
<keyword evidence="2" id="KW-0732">Signal</keyword>
<dbReference type="OrthoDB" id="3393679at2"/>
<sequence length="390" mass="41202">MRSHERHRRGQGAARRAGVLAAGLALASAPLAAAGAQPMPFDRGIDRACTPGAQQPERFDDIGPDTTHGGAVNCLAAYNIVQGRGEPAGGYDPGGTVSRQQMASFVVGMLSQLPAATYELPAPTAGEPFTDHDRISEVHRRNVRTLHAAGIVAGYDDGTFRPGAPVTRAQMSALLTRALQTATGEVLARADGVFGDVHGTHRPDIERLAAIGVVQGRTDGSFGPGATTNRGQMASFVARSLDFLVTDGWMMPIAYTPAEVSQGTVTQVALGAHATYDRAVFTIGDDDRHVGWLVRYVDEARQHGSGNLVEVAGDAVLEVVLIGVRYPTESEQEPWDGETIGLTGDAIIEVVDSGVFEGRHQIFVGTTATTPFTVDRLAGPQRVVVDVEHP</sequence>
<feature type="signal peptide" evidence="2">
    <location>
        <begin position="1"/>
        <end position="33"/>
    </location>
</feature>